<accession>A0A1Y2BNB8</accession>
<keyword evidence="2" id="KW-1185">Reference proteome</keyword>
<dbReference type="Proteomes" id="UP000193920">
    <property type="component" value="Unassembled WGS sequence"/>
</dbReference>
<comment type="caution">
    <text evidence="1">The sequence shown here is derived from an EMBL/GenBank/DDBJ whole genome shotgun (WGS) entry which is preliminary data.</text>
</comment>
<sequence>MDENINIKISETNRGKEQITINKKYKFNFSSKKKKKVNSTKEIFLYNNLEKEFDASVSITKHKIKEKIRKSSIPLDIKPKRIFNAVSQKIEFICPEYKIIKSKLTRNINKQLPPDVTIFDKIPYESKHYKTVRNENFIIFKNANLIIFQFPFQAKLFMKYIVDIFADDTFYIVPKFSYQVFITRIYIK</sequence>
<dbReference type="EMBL" id="MCOG01000149">
    <property type="protein sequence ID" value="ORY36244.1"/>
    <property type="molecule type" value="Genomic_DNA"/>
</dbReference>
<reference evidence="1 2" key="1">
    <citation type="submission" date="2016-08" db="EMBL/GenBank/DDBJ databases">
        <title>A Parts List for Fungal Cellulosomes Revealed by Comparative Genomics.</title>
        <authorList>
            <consortium name="DOE Joint Genome Institute"/>
            <person name="Haitjema C.H."/>
            <person name="Gilmore S.P."/>
            <person name="Henske J.K."/>
            <person name="Solomon K.V."/>
            <person name="De Groot R."/>
            <person name="Kuo A."/>
            <person name="Mondo S.J."/>
            <person name="Salamov A.A."/>
            <person name="Labutti K."/>
            <person name="Zhao Z."/>
            <person name="Chiniquy J."/>
            <person name="Barry K."/>
            <person name="Brewer H.M."/>
            <person name="Purvine S.O."/>
            <person name="Wright A.T."/>
            <person name="Boxma B."/>
            <person name="Van Alen T."/>
            <person name="Hackstein J.H."/>
            <person name="Baker S.E."/>
            <person name="Grigoriev I.V."/>
            <person name="O'Malley M.A."/>
        </authorList>
    </citation>
    <scope>NUCLEOTIDE SEQUENCE [LARGE SCALE GENOMIC DNA]</scope>
    <source>
        <strain evidence="1 2">G1</strain>
    </source>
</reference>
<organism evidence="1 2">
    <name type="scientific">Neocallimastix californiae</name>
    <dbReference type="NCBI Taxonomy" id="1754190"/>
    <lineage>
        <taxon>Eukaryota</taxon>
        <taxon>Fungi</taxon>
        <taxon>Fungi incertae sedis</taxon>
        <taxon>Chytridiomycota</taxon>
        <taxon>Chytridiomycota incertae sedis</taxon>
        <taxon>Neocallimastigomycetes</taxon>
        <taxon>Neocallimastigales</taxon>
        <taxon>Neocallimastigaceae</taxon>
        <taxon>Neocallimastix</taxon>
    </lineage>
</organism>
<evidence type="ECO:0000313" key="2">
    <source>
        <dbReference type="Proteomes" id="UP000193920"/>
    </source>
</evidence>
<gene>
    <name evidence="1" type="ORF">LY90DRAFT_625332</name>
</gene>
<protein>
    <submittedName>
        <fullName evidence="1">Uncharacterized protein</fullName>
    </submittedName>
</protein>
<proteinExistence type="predicted"/>
<name>A0A1Y2BNB8_9FUNG</name>
<evidence type="ECO:0000313" key="1">
    <source>
        <dbReference type="EMBL" id="ORY36244.1"/>
    </source>
</evidence>
<dbReference type="AlphaFoldDB" id="A0A1Y2BNB8"/>